<gene>
    <name evidence="1" type="ORF">J1TS3_41310</name>
</gene>
<keyword evidence="2" id="KW-1185">Reference proteome</keyword>
<proteinExistence type="predicted"/>
<sequence length="80" mass="9107">MFSPLSASRYGIRPTWASELEKAPILVSSTSRSYLELATKLDEINQTTVIKDMLDQAKLTKRHPQMLMQQALATEEVIKR</sequence>
<accession>A0ABQ4KD39</accession>
<dbReference type="EMBL" id="BOQT01000024">
    <property type="protein sequence ID" value="GIN22997.1"/>
    <property type="molecule type" value="Genomic_DNA"/>
</dbReference>
<protein>
    <submittedName>
        <fullName evidence="1">Uncharacterized protein</fullName>
    </submittedName>
</protein>
<name>A0ABQ4KD39_9BACI</name>
<dbReference type="Proteomes" id="UP000680279">
    <property type="component" value="Unassembled WGS sequence"/>
</dbReference>
<comment type="caution">
    <text evidence="1">The sequence shown here is derived from an EMBL/GenBank/DDBJ whole genome shotgun (WGS) entry which is preliminary data.</text>
</comment>
<reference evidence="1 2" key="1">
    <citation type="submission" date="2021-03" db="EMBL/GenBank/DDBJ databases">
        <title>Antimicrobial resistance genes in bacteria isolated from Japanese honey, and their potential for conferring macrolide and lincosamide resistance in the American foulbrood pathogen Paenibacillus larvae.</title>
        <authorList>
            <person name="Okamoto M."/>
            <person name="Kumagai M."/>
            <person name="Kanamori H."/>
            <person name="Takamatsu D."/>
        </authorList>
    </citation>
    <scope>NUCLEOTIDE SEQUENCE [LARGE SCALE GENOMIC DNA]</scope>
    <source>
        <strain evidence="1 2">J1TS3</strain>
    </source>
</reference>
<evidence type="ECO:0000313" key="1">
    <source>
        <dbReference type="EMBL" id="GIN22997.1"/>
    </source>
</evidence>
<organism evidence="1 2">
    <name type="scientific">Siminovitchia fordii</name>
    <dbReference type="NCBI Taxonomy" id="254759"/>
    <lineage>
        <taxon>Bacteria</taxon>
        <taxon>Bacillati</taxon>
        <taxon>Bacillota</taxon>
        <taxon>Bacilli</taxon>
        <taxon>Bacillales</taxon>
        <taxon>Bacillaceae</taxon>
        <taxon>Siminovitchia</taxon>
    </lineage>
</organism>
<evidence type="ECO:0000313" key="2">
    <source>
        <dbReference type="Proteomes" id="UP000680279"/>
    </source>
</evidence>